<accession>K1TWY1</accession>
<protein>
    <submittedName>
        <fullName evidence="1">Calx-beta domain containing protein</fullName>
    </submittedName>
</protein>
<gene>
    <name evidence="1" type="ORF">LEA_11186</name>
</gene>
<sequence length="192" mass="20389">GKTTGSLEINLNGIKKFDVVSIEEYIQKGQTISSFTVEYKDVTGRWHDFGKGATISAKRLCRSEAVEGTAVRINITGAKATPKICNVGVYKAAKGFEVESSGSTVLPTNLKKIGISKATREGNWTFEADEDGAAQGSAWGNAGVTASFKFTGTKAWVIGTADPNHGNMDVYIDGTKVDTVSTKQASRKMGAL</sequence>
<dbReference type="Gene3D" id="2.60.120.260">
    <property type="entry name" value="Galactose-binding domain-like"/>
    <property type="match status" value="2"/>
</dbReference>
<evidence type="ECO:0000313" key="1">
    <source>
        <dbReference type="EMBL" id="EKC63746.1"/>
    </source>
</evidence>
<proteinExistence type="predicted"/>
<feature type="non-terminal residue" evidence="1">
    <location>
        <position position="192"/>
    </location>
</feature>
<dbReference type="EMBL" id="AJWY01007526">
    <property type="protein sequence ID" value="EKC63746.1"/>
    <property type="molecule type" value="Genomic_DNA"/>
</dbReference>
<reference evidence="1" key="1">
    <citation type="journal article" date="2013" name="Environ. Microbiol.">
        <title>Microbiota from the distal guts of lean and obese adolescents exhibit partial functional redundancy besides clear differences in community structure.</title>
        <authorList>
            <person name="Ferrer M."/>
            <person name="Ruiz A."/>
            <person name="Lanza F."/>
            <person name="Haange S.B."/>
            <person name="Oberbach A."/>
            <person name="Till H."/>
            <person name="Bargiela R."/>
            <person name="Campoy C."/>
            <person name="Segura M.T."/>
            <person name="Richter M."/>
            <person name="von Bergen M."/>
            <person name="Seifert J."/>
            <person name="Suarez A."/>
        </authorList>
    </citation>
    <scope>NUCLEOTIDE SEQUENCE</scope>
</reference>
<name>K1TWY1_9ZZZZ</name>
<feature type="non-terminal residue" evidence="1">
    <location>
        <position position="1"/>
    </location>
</feature>
<organism evidence="1">
    <name type="scientific">human gut metagenome</name>
    <dbReference type="NCBI Taxonomy" id="408170"/>
    <lineage>
        <taxon>unclassified sequences</taxon>
        <taxon>metagenomes</taxon>
        <taxon>organismal metagenomes</taxon>
    </lineage>
</organism>
<comment type="caution">
    <text evidence="1">The sequence shown here is derived from an EMBL/GenBank/DDBJ whole genome shotgun (WGS) entry which is preliminary data.</text>
</comment>
<dbReference type="AlphaFoldDB" id="K1TWY1"/>